<dbReference type="CDD" id="cd05233">
    <property type="entry name" value="SDR_c"/>
    <property type="match status" value="1"/>
</dbReference>
<dbReference type="InterPro" id="IPR002347">
    <property type="entry name" value="SDR_fam"/>
</dbReference>
<dbReference type="Proteomes" id="UP000309992">
    <property type="component" value="Unassembled WGS sequence"/>
</dbReference>
<keyword evidence="3" id="KW-1185">Reference proteome</keyword>
<accession>A0ABY2RVG5</accession>
<evidence type="ECO:0000313" key="3">
    <source>
        <dbReference type="Proteomes" id="UP000309992"/>
    </source>
</evidence>
<comment type="similarity">
    <text evidence="1">Belongs to the short-chain dehydrogenases/reductases (SDR) family.</text>
</comment>
<dbReference type="PROSITE" id="PS00061">
    <property type="entry name" value="ADH_SHORT"/>
    <property type="match status" value="1"/>
</dbReference>
<dbReference type="PANTHER" id="PTHR42760:SF78">
    <property type="entry name" value="3-OXOACYL-[ACYL-CARRIER-PROTEIN] REDUCTASE [NADH]"/>
    <property type="match status" value="1"/>
</dbReference>
<dbReference type="InterPro" id="IPR036291">
    <property type="entry name" value="NAD(P)-bd_dom_sf"/>
</dbReference>
<comment type="caution">
    <text evidence="2">The sequence shown here is derived from an EMBL/GenBank/DDBJ whole genome shotgun (WGS) entry which is preliminary data.</text>
</comment>
<name>A0ABY2RVG5_9PSEU</name>
<dbReference type="SUPFAM" id="SSF51735">
    <property type="entry name" value="NAD(P)-binding Rossmann-fold domains"/>
    <property type="match status" value="1"/>
</dbReference>
<evidence type="ECO:0000256" key="1">
    <source>
        <dbReference type="ARBA" id="ARBA00006484"/>
    </source>
</evidence>
<organism evidence="2 3">
    <name type="scientific">Prauserella endophytica</name>
    <dbReference type="NCBI Taxonomy" id="1592324"/>
    <lineage>
        <taxon>Bacteria</taxon>
        <taxon>Bacillati</taxon>
        <taxon>Actinomycetota</taxon>
        <taxon>Actinomycetes</taxon>
        <taxon>Pseudonocardiales</taxon>
        <taxon>Pseudonocardiaceae</taxon>
        <taxon>Prauserella</taxon>
        <taxon>Prauserella coralliicola group</taxon>
    </lineage>
</organism>
<dbReference type="PRINTS" id="PR00081">
    <property type="entry name" value="GDHRDH"/>
</dbReference>
<evidence type="ECO:0000313" key="2">
    <source>
        <dbReference type="EMBL" id="TKG62349.1"/>
    </source>
</evidence>
<dbReference type="Pfam" id="PF13561">
    <property type="entry name" value="adh_short_C2"/>
    <property type="match status" value="1"/>
</dbReference>
<dbReference type="InterPro" id="IPR020904">
    <property type="entry name" value="Sc_DH/Rdtase_CS"/>
</dbReference>
<dbReference type="Gene3D" id="3.40.50.720">
    <property type="entry name" value="NAD(P)-binding Rossmann-like Domain"/>
    <property type="match status" value="1"/>
</dbReference>
<reference evidence="2 3" key="1">
    <citation type="journal article" date="2015" name="Antonie Van Leeuwenhoek">
        <title>Prauserella endophytica sp. nov., an endophytic actinobacterium isolated from Tamarix taklamakanensis.</title>
        <authorList>
            <person name="Liu J.M."/>
            <person name="Habden X."/>
            <person name="Guo L."/>
            <person name="Tuo L."/>
            <person name="Jiang Z.K."/>
            <person name="Liu S.W."/>
            <person name="Liu X.F."/>
            <person name="Chen L."/>
            <person name="Li R.F."/>
            <person name="Zhang Y.Q."/>
            <person name="Sun C.H."/>
        </authorList>
    </citation>
    <scope>NUCLEOTIDE SEQUENCE [LARGE SCALE GENOMIC DNA]</scope>
    <source>
        <strain evidence="2 3">CGMCC 4.7182</strain>
    </source>
</reference>
<dbReference type="EMBL" id="SWMS01000027">
    <property type="protein sequence ID" value="TKG62349.1"/>
    <property type="molecule type" value="Genomic_DNA"/>
</dbReference>
<dbReference type="PANTHER" id="PTHR42760">
    <property type="entry name" value="SHORT-CHAIN DEHYDROGENASES/REDUCTASES FAMILY MEMBER"/>
    <property type="match status" value="1"/>
</dbReference>
<sequence>MTSSTTQEKPLAVVAGASGAIGTAVAHQLAAGEWDVIGTFHLRKPAPHPGIRWVPFDGADEDSLNELHATLDSDARPVQAVISCIGAPSSKRRIADTDADEFDAVFMINVTAVVRLWQAVCKRARLGAAGVVLLSSDTTATLRPGNGAYSAAKAGLEALAVTLAAEEAEHGVRVNLVAPSLTASPLAESVLALKGVTNIEEYYRTLPWGRPLSVAEVAAVAVEIASAPHWRYASGQVVRLAVHG</sequence>
<proteinExistence type="inferred from homology"/>
<gene>
    <name evidence="2" type="ORF">FCN18_32040</name>
</gene>
<protein>
    <submittedName>
        <fullName evidence="2">SDR family oxidoreductase</fullName>
    </submittedName>
</protein>